<organism evidence="3 4">
    <name type="scientific">Marinobacterium zhoushanense</name>
    <dbReference type="NCBI Taxonomy" id="1679163"/>
    <lineage>
        <taxon>Bacteria</taxon>
        <taxon>Pseudomonadati</taxon>
        <taxon>Pseudomonadota</taxon>
        <taxon>Gammaproteobacteria</taxon>
        <taxon>Oceanospirillales</taxon>
        <taxon>Oceanospirillaceae</taxon>
        <taxon>Marinobacterium</taxon>
    </lineage>
</organism>
<comment type="caution">
    <text evidence="3">The sequence shown here is derived from an EMBL/GenBank/DDBJ whole genome shotgun (WGS) entry which is preliminary data.</text>
</comment>
<dbReference type="InterPro" id="IPR033399">
    <property type="entry name" value="TP_0789-like"/>
</dbReference>
<keyword evidence="4" id="KW-1185">Reference proteome</keyword>
<evidence type="ECO:0000259" key="2">
    <source>
        <dbReference type="Pfam" id="PF17131"/>
    </source>
</evidence>
<dbReference type="RefSeq" id="WP_229680639.1">
    <property type="nucleotide sequence ID" value="NZ_BMIJ01000003.1"/>
</dbReference>
<dbReference type="CDD" id="cd16329">
    <property type="entry name" value="LolA_like"/>
    <property type="match status" value="1"/>
</dbReference>
<evidence type="ECO:0000313" key="4">
    <source>
        <dbReference type="Proteomes" id="UP000629025"/>
    </source>
</evidence>
<dbReference type="Gene3D" id="2.50.20.10">
    <property type="entry name" value="Lipoprotein localisation LolA/LolB/LppX"/>
    <property type="match status" value="1"/>
</dbReference>
<feature type="domain" description="Uncharacterized protein TP-0789" evidence="2">
    <location>
        <begin position="78"/>
        <end position="257"/>
    </location>
</feature>
<feature type="signal peptide" evidence="1">
    <location>
        <begin position="1"/>
        <end position="23"/>
    </location>
</feature>
<name>A0ABQ1KCG2_9GAMM</name>
<evidence type="ECO:0000256" key="1">
    <source>
        <dbReference type="SAM" id="SignalP"/>
    </source>
</evidence>
<gene>
    <name evidence="3" type="ORF">GCM10011352_14840</name>
</gene>
<feature type="chain" id="PRO_5046339539" evidence="1">
    <location>
        <begin position="24"/>
        <end position="268"/>
    </location>
</feature>
<dbReference type="EMBL" id="BMIJ01000003">
    <property type="protein sequence ID" value="GGB89843.1"/>
    <property type="molecule type" value="Genomic_DNA"/>
</dbReference>
<keyword evidence="1" id="KW-0732">Signal</keyword>
<proteinExistence type="predicted"/>
<evidence type="ECO:0000313" key="3">
    <source>
        <dbReference type="EMBL" id="GGB89843.1"/>
    </source>
</evidence>
<dbReference type="Proteomes" id="UP000629025">
    <property type="component" value="Unassembled WGS sequence"/>
</dbReference>
<dbReference type="Pfam" id="PF17131">
    <property type="entry name" value="LolA_like"/>
    <property type="match status" value="1"/>
</dbReference>
<sequence>MRTSMQALSLLFTGALWTGTALAEDLTDVGTIVDQANHAAYYQGEDGRSEVRMVIRDDQGREQLRQFTILRKDVTDGGDQNFYVAFSRPADVRNTVFMVAKHVDRDDDRWLYLPGLDLVKRISAGDKRTSFVGSHFFYEDVSGRNPAEDSFELMETTADQYHLKATPKDPQSVEFSQYQLWIDKASMLPVRIDYFDSGAEPYRRVEALEIQDIQGFPTVVTSRVSDLRGGGATTMEFGFMKYDIGLPDEVFTERSLRTLPRDWLRRPQ</sequence>
<protein>
    <submittedName>
        <fullName evidence="3">Sigma E regulatory protein, MucB/RseB</fullName>
    </submittedName>
</protein>
<accession>A0ABQ1KCG2</accession>
<reference evidence="4" key="1">
    <citation type="journal article" date="2019" name="Int. J. Syst. Evol. Microbiol.">
        <title>The Global Catalogue of Microorganisms (GCM) 10K type strain sequencing project: providing services to taxonomists for standard genome sequencing and annotation.</title>
        <authorList>
            <consortium name="The Broad Institute Genomics Platform"/>
            <consortium name="The Broad Institute Genome Sequencing Center for Infectious Disease"/>
            <person name="Wu L."/>
            <person name="Ma J."/>
        </authorList>
    </citation>
    <scope>NUCLEOTIDE SEQUENCE [LARGE SCALE GENOMIC DNA]</scope>
    <source>
        <strain evidence="4">CGMCC 1.15341</strain>
    </source>
</reference>